<dbReference type="RefSeq" id="WP_151693111.1">
    <property type="nucleotide sequence ID" value="NZ_BMGX01000001.1"/>
</dbReference>
<sequence>MESINWFAILLATLSSFVLGFIWYNPKVFGTAWAKAAGIDMEDPEARKGMGKIFGMAFLFAFIMATFASYFLYNHMGSLEEVLRVSGLYLGFGIIAMNTGVTGMYERKSLVYILINGGYQIVSLMIFGLIFYAMS</sequence>
<keyword evidence="1" id="KW-1133">Transmembrane helix</keyword>
<feature type="transmembrane region" description="Helical" evidence="1">
    <location>
        <begin position="6"/>
        <end position="25"/>
    </location>
</feature>
<feature type="transmembrane region" description="Helical" evidence="1">
    <location>
        <begin position="112"/>
        <end position="134"/>
    </location>
</feature>
<reference evidence="2 3" key="1">
    <citation type="submission" date="2019-10" db="EMBL/GenBank/DDBJ databases">
        <title>Genome sequence of Phaeocystidibacter marisrubri JCM30614 (type strain).</title>
        <authorList>
            <person name="Bowman J.P."/>
        </authorList>
    </citation>
    <scope>NUCLEOTIDE SEQUENCE [LARGE SCALE GENOMIC DNA]</scope>
    <source>
        <strain evidence="2 3">JCM 30614</strain>
    </source>
</reference>
<evidence type="ECO:0000313" key="3">
    <source>
        <dbReference type="Proteomes" id="UP000484164"/>
    </source>
</evidence>
<comment type="caution">
    <text evidence="2">The sequence shown here is derived from an EMBL/GenBank/DDBJ whole genome shotgun (WGS) entry which is preliminary data.</text>
</comment>
<dbReference type="Pfam" id="PF08570">
    <property type="entry name" value="DUF1761"/>
    <property type="match status" value="1"/>
</dbReference>
<keyword evidence="1" id="KW-0812">Transmembrane</keyword>
<feature type="transmembrane region" description="Helical" evidence="1">
    <location>
        <begin position="85"/>
        <end position="105"/>
    </location>
</feature>
<gene>
    <name evidence="2" type="ORF">F8C82_08235</name>
</gene>
<feature type="transmembrane region" description="Helical" evidence="1">
    <location>
        <begin position="53"/>
        <end position="73"/>
    </location>
</feature>
<dbReference type="InterPro" id="IPR013879">
    <property type="entry name" value="DUF1761"/>
</dbReference>
<evidence type="ECO:0000256" key="1">
    <source>
        <dbReference type="SAM" id="Phobius"/>
    </source>
</evidence>
<protein>
    <submittedName>
        <fullName evidence="2">DUF1761 domain-containing protein</fullName>
    </submittedName>
</protein>
<name>A0A6L3ZCT8_9FLAO</name>
<dbReference type="EMBL" id="WBVQ01000002">
    <property type="protein sequence ID" value="KAB2815681.1"/>
    <property type="molecule type" value="Genomic_DNA"/>
</dbReference>
<evidence type="ECO:0000313" key="2">
    <source>
        <dbReference type="EMBL" id="KAB2815681.1"/>
    </source>
</evidence>
<dbReference type="Proteomes" id="UP000484164">
    <property type="component" value="Unassembled WGS sequence"/>
</dbReference>
<accession>A0A6L3ZCT8</accession>
<keyword evidence="3" id="KW-1185">Reference proteome</keyword>
<keyword evidence="1" id="KW-0472">Membrane</keyword>
<dbReference type="AlphaFoldDB" id="A0A6L3ZCT8"/>
<dbReference type="OrthoDB" id="333057at2"/>
<organism evidence="2 3">
    <name type="scientific">Phaeocystidibacter marisrubri</name>
    <dbReference type="NCBI Taxonomy" id="1577780"/>
    <lineage>
        <taxon>Bacteria</taxon>
        <taxon>Pseudomonadati</taxon>
        <taxon>Bacteroidota</taxon>
        <taxon>Flavobacteriia</taxon>
        <taxon>Flavobacteriales</taxon>
        <taxon>Phaeocystidibacteraceae</taxon>
        <taxon>Phaeocystidibacter</taxon>
    </lineage>
</organism>
<proteinExistence type="predicted"/>